<gene>
    <name evidence="1" type="ORF">NZD89_06430</name>
</gene>
<keyword evidence="2" id="KW-1185">Reference proteome</keyword>
<evidence type="ECO:0008006" key="3">
    <source>
        <dbReference type="Google" id="ProtNLM"/>
    </source>
</evidence>
<proteinExistence type="predicted"/>
<organism evidence="1 2">
    <name type="scientific">Alicyclobacillus fastidiosus</name>
    <dbReference type="NCBI Taxonomy" id="392011"/>
    <lineage>
        <taxon>Bacteria</taxon>
        <taxon>Bacillati</taxon>
        <taxon>Bacillota</taxon>
        <taxon>Bacilli</taxon>
        <taxon>Bacillales</taxon>
        <taxon>Alicyclobacillaceae</taxon>
        <taxon>Alicyclobacillus</taxon>
    </lineage>
</organism>
<name>A0ABY6ZKN5_9BACL</name>
<reference evidence="1" key="1">
    <citation type="submission" date="2022-08" db="EMBL/GenBank/DDBJ databases">
        <title>Alicyclobacillus fastidiosus DSM 17978, complete genome.</title>
        <authorList>
            <person name="Wang Q."/>
            <person name="Cai R."/>
            <person name="Wang Z."/>
        </authorList>
    </citation>
    <scope>NUCLEOTIDE SEQUENCE</scope>
    <source>
        <strain evidence="1">DSM 17978</strain>
    </source>
</reference>
<evidence type="ECO:0000313" key="1">
    <source>
        <dbReference type="EMBL" id="WAH43042.1"/>
    </source>
</evidence>
<protein>
    <recommendedName>
        <fullName evidence="3">Lipoprotein</fullName>
    </recommendedName>
</protein>
<sequence>MKVRTLCAVAMTSVLLVGCGDDDSKREAAIASQALPMSIADKPAEIQLPRWQNMANPHIYIQNQNGKVIFYSPYNPWNGHIMNIYYVPRDDVEEYSGRYALHSTAPLQRIATTRIGKDGTWSATWDIRGHELPKVFYVMARTDVNQTTLEKVTWHDHALRISGGESVQQ</sequence>
<dbReference type="Proteomes" id="UP001164761">
    <property type="component" value="Chromosome"/>
</dbReference>
<dbReference type="RefSeq" id="WP_268006921.1">
    <property type="nucleotide sequence ID" value="NZ_BSUT01000001.1"/>
</dbReference>
<evidence type="ECO:0000313" key="2">
    <source>
        <dbReference type="Proteomes" id="UP001164761"/>
    </source>
</evidence>
<dbReference type="PROSITE" id="PS51257">
    <property type="entry name" value="PROKAR_LIPOPROTEIN"/>
    <property type="match status" value="1"/>
</dbReference>
<accession>A0ABY6ZKN5</accession>
<dbReference type="EMBL" id="CP104067">
    <property type="protein sequence ID" value="WAH43042.1"/>
    <property type="molecule type" value="Genomic_DNA"/>
</dbReference>